<name>A0A8D0HKU3_SPHPU</name>
<evidence type="ECO:0000256" key="6">
    <source>
        <dbReference type="ARBA" id="ARBA00045835"/>
    </source>
</evidence>
<evidence type="ECO:0000256" key="5">
    <source>
        <dbReference type="ARBA" id="ARBA00022982"/>
    </source>
</evidence>
<dbReference type="PANTHER" id="PTHR21294:SF8">
    <property type="entry name" value="ELECTRON TRANSFER FLAVOPROTEIN SUBUNIT BETA"/>
    <property type="match status" value="1"/>
</dbReference>
<comment type="similarity">
    <text evidence="2 8">Belongs to the ETF beta-subunit/FixA family.</text>
</comment>
<proteinExistence type="inferred from homology"/>
<comment type="function">
    <text evidence="8">The electron transfer flavoprotein serves as a specific electron acceptor for several dehydrogenases, including five acyl-CoA dehydrogenases, glutaryl-CoA and sarcosine dehydrogenase. It transfers the electrons to the main mitochondrial respiratory chain via ETF-ubiquinone oxidoreductase (ETF dehydrogenase).</text>
</comment>
<dbReference type="Ensembl" id="ENSSPUT00000022676.1">
    <property type="protein sequence ID" value="ENSSPUP00000021268.1"/>
    <property type="gene ID" value="ENSSPUG00000016350.1"/>
</dbReference>
<evidence type="ECO:0000259" key="9">
    <source>
        <dbReference type="SMART" id="SM00893"/>
    </source>
</evidence>
<keyword evidence="11" id="KW-1185">Reference proteome</keyword>
<dbReference type="SMART" id="SM00893">
    <property type="entry name" value="ETF"/>
    <property type="match status" value="1"/>
</dbReference>
<keyword evidence="4 8" id="KW-0813">Transport</keyword>
<dbReference type="GO" id="GO:0005759">
    <property type="term" value="C:mitochondrial matrix"/>
    <property type="evidence" value="ECO:0007669"/>
    <property type="project" value="UniProtKB-SubCell"/>
</dbReference>
<gene>
    <name evidence="10" type="primary">ETFB</name>
</gene>
<dbReference type="GO" id="GO:0022904">
    <property type="term" value="P:respiratory electron transport chain"/>
    <property type="evidence" value="ECO:0007669"/>
    <property type="project" value="Ensembl"/>
</dbReference>
<keyword evidence="8" id="KW-0496">Mitochondrion</keyword>
<sequence length="257" mass="27797">MAASGLRALVGVKRVIDYAVKVRVKPDKTGVVTDGVKHSMNPFCEIAVEEAVRLKEKKLVSEVIVVSCGPQQCQETIRTALAMGADRGMHVEIPPKDYENLGPFQVAKILAALAKKEGVNLVLLGKQAIDDDCNQTGQMTAALLDWPQGTFASEVTVDGEHLTVEREIDGGLETVQLKLPAVVTADLRLNEPRYATLPNIMKAKKKKIDVMKASDLGVELTSRVKVLSVEDPPQREAGVKVESVDALVAKLKESGHI</sequence>
<dbReference type="FunFam" id="3.40.50.620:FF:000011">
    <property type="entry name" value="Electron transfer flavoprotein subunit beta"/>
    <property type="match status" value="1"/>
</dbReference>
<dbReference type="InterPro" id="IPR014729">
    <property type="entry name" value="Rossmann-like_a/b/a_fold"/>
</dbReference>
<comment type="subcellular location">
    <subcellularLocation>
        <location evidence="1 8">Mitochondrion matrix</location>
    </subcellularLocation>
</comment>
<comment type="subunit">
    <text evidence="7">Heterodimer composed of ETFA and ETFB. Identified in a complex that contains ETFA, ETFB and ETFRF1. Interacts with ACADM.</text>
</comment>
<dbReference type="CDD" id="cd01714">
    <property type="entry name" value="ETF_beta"/>
    <property type="match status" value="1"/>
</dbReference>
<evidence type="ECO:0000256" key="8">
    <source>
        <dbReference type="PIRNR" id="PIRNR000090"/>
    </source>
</evidence>
<evidence type="ECO:0000256" key="4">
    <source>
        <dbReference type="ARBA" id="ARBA00022448"/>
    </source>
</evidence>
<reference evidence="10" key="2">
    <citation type="submission" date="2025-09" db="UniProtKB">
        <authorList>
            <consortium name="Ensembl"/>
        </authorList>
    </citation>
    <scope>IDENTIFICATION</scope>
</reference>
<dbReference type="PIRSF" id="PIRSF000090">
    <property type="entry name" value="Beta-ETF"/>
    <property type="match status" value="1"/>
</dbReference>
<dbReference type="InterPro" id="IPR014730">
    <property type="entry name" value="ETF_a/b_N"/>
</dbReference>
<dbReference type="AlphaFoldDB" id="A0A8D0HKU3"/>
<evidence type="ECO:0000256" key="7">
    <source>
        <dbReference type="ARBA" id="ARBA00046893"/>
    </source>
</evidence>
<evidence type="ECO:0000313" key="10">
    <source>
        <dbReference type="Ensembl" id="ENSSPUP00000021268.1"/>
    </source>
</evidence>
<evidence type="ECO:0000256" key="2">
    <source>
        <dbReference type="ARBA" id="ARBA00007557"/>
    </source>
</evidence>
<evidence type="ECO:0000256" key="1">
    <source>
        <dbReference type="ARBA" id="ARBA00004305"/>
    </source>
</evidence>
<dbReference type="InterPro" id="IPR012255">
    <property type="entry name" value="ETF_b"/>
</dbReference>
<organism evidence="10 11">
    <name type="scientific">Sphenodon punctatus</name>
    <name type="common">Tuatara</name>
    <name type="synonym">Hatteria punctata</name>
    <dbReference type="NCBI Taxonomy" id="8508"/>
    <lineage>
        <taxon>Eukaryota</taxon>
        <taxon>Metazoa</taxon>
        <taxon>Chordata</taxon>
        <taxon>Craniata</taxon>
        <taxon>Vertebrata</taxon>
        <taxon>Euteleostomi</taxon>
        <taxon>Lepidosauria</taxon>
        <taxon>Sphenodontia</taxon>
        <taxon>Sphenodontidae</taxon>
        <taxon>Sphenodon</taxon>
    </lineage>
</organism>
<dbReference type="OMA" id="EINQPRI"/>
<comment type="subunit">
    <text evidence="8">Heterodimer of an alpha and a beta subunit.</text>
</comment>
<dbReference type="Proteomes" id="UP000694392">
    <property type="component" value="Unplaced"/>
</dbReference>
<evidence type="ECO:0000313" key="11">
    <source>
        <dbReference type="Proteomes" id="UP000694392"/>
    </source>
</evidence>
<protein>
    <recommendedName>
        <fullName evidence="3 8">Electron transfer flavoprotein subunit beta</fullName>
        <shortName evidence="8">Beta-ETF</shortName>
    </recommendedName>
</protein>
<dbReference type="SUPFAM" id="SSF52402">
    <property type="entry name" value="Adenine nucleotide alpha hydrolases-like"/>
    <property type="match status" value="1"/>
</dbReference>
<dbReference type="PROSITE" id="PS01065">
    <property type="entry name" value="ETF_BETA"/>
    <property type="match status" value="1"/>
</dbReference>
<dbReference type="GO" id="GO:0009055">
    <property type="term" value="F:electron transfer activity"/>
    <property type="evidence" value="ECO:0007669"/>
    <property type="project" value="Ensembl"/>
</dbReference>
<keyword evidence="5 8" id="KW-0249">Electron transport</keyword>
<accession>A0A8D0HKU3</accession>
<dbReference type="PANTHER" id="PTHR21294">
    <property type="entry name" value="ELECTRON TRANSFER FLAVOPROTEIN BETA-SUBUNIT"/>
    <property type="match status" value="1"/>
</dbReference>
<dbReference type="Gene3D" id="3.40.50.620">
    <property type="entry name" value="HUPs"/>
    <property type="match status" value="1"/>
</dbReference>
<dbReference type="GeneTree" id="ENSGT00390000009936"/>
<feature type="domain" description="Electron transfer flavoprotein alpha/beta-subunit N-terminal" evidence="9">
    <location>
        <begin position="28"/>
        <end position="220"/>
    </location>
</feature>
<reference evidence="10" key="1">
    <citation type="submission" date="2025-08" db="UniProtKB">
        <authorList>
            <consortium name="Ensembl"/>
        </authorList>
    </citation>
    <scope>IDENTIFICATION</scope>
</reference>
<dbReference type="InterPro" id="IPR000049">
    <property type="entry name" value="ET-Flavoprotein_bsu_CS"/>
</dbReference>
<comment type="function">
    <text evidence="6">Heterodimeric electron transfer flavoprotein that accepts electrons from several mitochondrial dehydrogenases, including acyl-CoA dehydrogenases, glutaryl-CoA and sarcosine dehydrogenase. It transfers the electrons to the main mitochondrial respiratory chain via ETF-ubiquinone oxidoreductase. Required for normal mitochondrial fatty acid oxidation and normal amino acid metabolism. ETFB binds an AMP molecule that probably has a purely structural role.</text>
</comment>
<evidence type="ECO:0000256" key="3">
    <source>
        <dbReference type="ARBA" id="ARBA00016797"/>
    </source>
</evidence>
<dbReference type="InterPro" id="IPR033948">
    <property type="entry name" value="ETF_beta_N"/>
</dbReference>
<dbReference type="GO" id="GO:0033539">
    <property type="term" value="P:fatty acid beta-oxidation using acyl-CoA dehydrogenase"/>
    <property type="evidence" value="ECO:0007669"/>
    <property type="project" value="Ensembl"/>
</dbReference>
<dbReference type="GO" id="GO:0045251">
    <property type="term" value="C:electron transfer flavoprotein complex"/>
    <property type="evidence" value="ECO:0007669"/>
    <property type="project" value="Ensembl"/>
</dbReference>
<dbReference type="GO" id="GO:0009063">
    <property type="term" value="P:amino acid catabolic process"/>
    <property type="evidence" value="ECO:0007669"/>
    <property type="project" value="Ensembl"/>
</dbReference>
<dbReference type="Pfam" id="PF01012">
    <property type="entry name" value="ETF"/>
    <property type="match status" value="1"/>
</dbReference>